<evidence type="ECO:0000313" key="2">
    <source>
        <dbReference type="EMBL" id="GAA4651532.1"/>
    </source>
</evidence>
<proteinExistence type="predicted"/>
<dbReference type="Proteomes" id="UP001500604">
    <property type="component" value="Unassembled WGS sequence"/>
</dbReference>
<feature type="transmembrane region" description="Helical" evidence="1">
    <location>
        <begin position="36"/>
        <end position="57"/>
    </location>
</feature>
<gene>
    <name evidence="2" type="ORF">GCM10023116_38160</name>
</gene>
<accession>A0ABP8V6U1</accession>
<comment type="caution">
    <text evidence="2">The sequence shown here is derived from an EMBL/GenBank/DDBJ whole genome shotgun (WGS) entry which is preliminary data.</text>
</comment>
<sequence length="69" mass="7427">MTPARLTQQENTIMNASPITSWEGVSAYFTYADNPFVIGLCFVAAVGVFAGLIGTIIHHEASAFDPHND</sequence>
<keyword evidence="1" id="KW-0472">Membrane</keyword>
<dbReference type="EMBL" id="BAABFL010000455">
    <property type="protein sequence ID" value="GAA4651532.1"/>
    <property type="molecule type" value="Genomic_DNA"/>
</dbReference>
<evidence type="ECO:0000313" key="3">
    <source>
        <dbReference type="Proteomes" id="UP001500604"/>
    </source>
</evidence>
<reference evidence="3" key="1">
    <citation type="journal article" date="2019" name="Int. J. Syst. Evol. Microbiol.">
        <title>The Global Catalogue of Microorganisms (GCM) 10K type strain sequencing project: providing services to taxonomists for standard genome sequencing and annotation.</title>
        <authorList>
            <consortium name="The Broad Institute Genomics Platform"/>
            <consortium name="The Broad Institute Genome Sequencing Center for Infectious Disease"/>
            <person name="Wu L."/>
            <person name="Ma J."/>
        </authorList>
    </citation>
    <scope>NUCLEOTIDE SEQUENCE [LARGE SCALE GENOMIC DNA]</scope>
    <source>
        <strain evidence="3">JCM 17805</strain>
    </source>
</reference>
<protein>
    <submittedName>
        <fullName evidence="2">Uncharacterized protein</fullName>
    </submittedName>
</protein>
<keyword evidence="1" id="KW-1133">Transmembrane helix</keyword>
<organism evidence="2 3">
    <name type="scientific">Kistimonas scapharcae</name>
    <dbReference type="NCBI Taxonomy" id="1036133"/>
    <lineage>
        <taxon>Bacteria</taxon>
        <taxon>Pseudomonadati</taxon>
        <taxon>Pseudomonadota</taxon>
        <taxon>Gammaproteobacteria</taxon>
        <taxon>Oceanospirillales</taxon>
        <taxon>Endozoicomonadaceae</taxon>
        <taxon>Kistimonas</taxon>
    </lineage>
</organism>
<keyword evidence="3" id="KW-1185">Reference proteome</keyword>
<evidence type="ECO:0000256" key="1">
    <source>
        <dbReference type="SAM" id="Phobius"/>
    </source>
</evidence>
<dbReference type="RefSeq" id="WP_345197924.1">
    <property type="nucleotide sequence ID" value="NZ_BAABFL010000455.1"/>
</dbReference>
<name>A0ABP8V6U1_9GAMM</name>
<keyword evidence="1" id="KW-0812">Transmembrane</keyword>